<dbReference type="EMBL" id="JBBDHC010000005">
    <property type="protein sequence ID" value="MEJ1249091.1"/>
    <property type="molecule type" value="Genomic_DNA"/>
</dbReference>
<dbReference type="Pfam" id="PF01738">
    <property type="entry name" value="DLH"/>
    <property type="match status" value="1"/>
</dbReference>
<evidence type="ECO:0000313" key="3">
    <source>
        <dbReference type="Proteomes" id="UP001364472"/>
    </source>
</evidence>
<evidence type="ECO:0000313" key="2">
    <source>
        <dbReference type="EMBL" id="MEJ1249091.1"/>
    </source>
</evidence>
<protein>
    <submittedName>
        <fullName evidence="2">Dienelactone hydrolase family protein</fullName>
    </submittedName>
</protein>
<gene>
    <name evidence="2" type="ORF">WB794_05320</name>
</gene>
<dbReference type="GO" id="GO:0016787">
    <property type="term" value="F:hydrolase activity"/>
    <property type="evidence" value="ECO:0007669"/>
    <property type="project" value="UniProtKB-KW"/>
</dbReference>
<evidence type="ECO:0000259" key="1">
    <source>
        <dbReference type="Pfam" id="PF01738"/>
    </source>
</evidence>
<keyword evidence="3" id="KW-1185">Reference proteome</keyword>
<dbReference type="InterPro" id="IPR002925">
    <property type="entry name" value="Dienelactn_hydro"/>
</dbReference>
<keyword evidence="2" id="KW-0378">Hydrolase</keyword>
<proteinExistence type="predicted"/>
<organism evidence="2 3">
    <name type="scientific">Denitratimonas tolerans</name>
    <dbReference type="NCBI Taxonomy" id="1338420"/>
    <lineage>
        <taxon>Bacteria</taxon>
        <taxon>Pseudomonadati</taxon>
        <taxon>Pseudomonadota</taxon>
        <taxon>Gammaproteobacteria</taxon>
        <taxon>Lysobacterales</taxon>
        <taxon>Lysobacteraceae</taxon>
        <taxon>Denitratimonas</taxon>
    </lineage>
</organism>
<dbReference type="PANTHER" id="PTHR22946:SF4">
    <property type="entry name" value="ESTERASE FRSA"/>
    <property type="match status" value="1"/>
</dbReference>
<name>A0AAW9R4U8_9GAMM</name>
<dbReference type="InterPro" id="IPR029058">
    <property type="entry name" value="AB_hydrolase_fold"/>
</dbReference>
<reference evidence="2 3" key="1">
    <citation type="journal article" date="2016" name="Antonie Van Leeuwenhoek">
        <title>Denitratimonas tolerans gen. nov., sp. nov., a denitrifying bacterium isolated from a bioreactor for tannery wastewater treatment.</title>
        <authorList>
            <person name="Han S.I."/>
            <person name="Kim J.O."/>
            <person name="Lee Y.R."/>
            <person name="Ekpeghere K.I."/>
            <person name="Koh S.C."/>
            <person name="Whang K.S."/>
        </authorList>
    </citation>
    <scope>NUCLEOTIDE SEQUENCE [LARGE SCALE GENOMIC DNA]</scope>
    <source>
        <strain evidence="2 3">KACC 17565</strain>
    </source>
</reference>
<comment type="caution">
    <text evidence="2">The sequence shown here is derived from an EMBL/GenBank/DDBJ whole genome shotgun (WGS) entry which is preliminary data.</text>
</comment>
<dbReference type="AlphaFoldDB" id="A0AAW9R4U8"/>
<dbReference type="Proteomes" id="UP001364472">
    <property type="component" value="Unassembled WGS sequence"/>
</dbReference>
<dbReference type="SUPFAM" id="SSF53474">
    <property type="entry name" value="alpha/beta-Hydrolases"/>
    <property type="match status" value="1"/>
</dbReference>
<sequence>MITRAVDWSVGEQSFSGHVVYDEGGARRPGLVMVPNWMGVTGSALEKARALAGSDYVVLVADVYGAQRRPADATEARAMVTALLGDRAVLRERIGAALEVLRANAFEAPLDAARIGAVGFCFGGSTVLELARSGADVAGVVSLHGGLGTNAPAAQSPKAAILVLNGADDRSVSAEDIAAFAAEMNAVEADWQFVNFAGAVHCFAEADAASPPGCVYHERSARRAYRYLHDFFAERFAP</sequence>
<dbReference type="Gene3D" id="3.40.50.1820">
    <property type="entry name" value="alpha/beta hydrolase"/>
    <property type="match status" value="1"/>
</dbReference>
<feature type="domain" description="Dienelactone hydrolase" evidence="1">
    <location>
        <begin position="23"/>
        <end position="234"/>
    </location>
</feature>
<dbReference type="PANTHER" id="PTHR22946">
    <property type="entry name" value="DIENELACTONE HYDROLASE DOMAIN-CONTAINING PROTEIN-RELATED"/>
    <property type="match status" value="1"/>
</dbReference>
<dbReference type="InterPro" id="IPR050261">
    <property type="entry name" value="FrsA_esterase"/>
</dbReference>
<accession>A0AAW9R4U8</accession>